<feature type="compositionally biased region" description="Polar residues" evidence="2">
    <location>
        <begin position="143"/>
        <end position="154"/>
    </location>
</feature>
<dbReference type="PANTHER" id="PTHR31402">
    <property type="entry name" value="UPF0711 PROTEIN C18ORF21"/>
    <property type="match status" value="1"/>
</dbReference>
<name>A0A8C4WWW0_EPTBU</name>
<evidence type="ECO:0000313" key="4">
    <source>
        <dbReference type="Proteomes" id="UP000694388"/>
    </source>
</evidence>
<dbReference type="InterPro" id="IPR029779">
    <property type="entry name" value="Rmp24-like"/>
</dbReference>
<dbReference type="PANTHER" id="PTHR31402:SF2">
    <property type="entry name" value="UPF0711 PROTEIN C18ORF21"/>
    <property type="match status" value="1"/>
</dbReference>
<evidence type="ECO:0000313" key="3">
    <source>
        <dbReference type="Ensembl" id="ENSEBUP00000016242.1"/>
    </source>
</evidence>
<dbReference type="Ensembl" id="ENSEBUT00000016806.1">
    <property type="protein sequence ID" value="ENSEBUP00000016230.1"/>
    <property type="gene ID" value="ENSEBUG00000010192.1"/>
</dbReference>
<dbReference type="AlphaFoldDB" id="A0A8C4WWW0"/>
<keyword evidence="4" id="KW-1185">Reference proteome</keyword>
<reference evidence="3" key="1">
    <citation type="submission" date="2025-05" db="UniProtKB">
        <authorList>
            <consortium name="Ensembl"/>
        </authorList>
    </citation>
    <scope>IDENTIFICATION</scope>
</reference>
<accession>A0A8C4WWW0</accession>
<comment type="similarity">
    <text evidence="1">Belongs to the UPF0711 family.</text>
</comment>
<dbReference type="Ensembl" id="ENSEBUT00000016856.1">
    <property type="protein sequence ID" value="ENSEBUP00000016280.1"/>
    <property type="gene ID" value="ENSEBUG00000010192.1"/>
</dbReference>
<dbReference type="Ensembl" id="ENSEBUT00000016841.1">
    <property type="protein sequence ID" value="ENSEBUP00000016265.1"/>
    <property type="gene ID" value="ENSEBUG00000010192.1"/>
</dbReference>
<sequence length="237" mass="27027">MDSDLANQLKFYKRSGIALAQSCPEMSRRLLFMYRQRASDAALDSSECSNKYLSSFCSNCFSLLHPCRVRLRLKPKARSTSTNLKLARRFQRGQQMCLWLLRKNKRHLRTPGKVLLTCFVCGKTDNFHTLSREGVWARRSPPTAETSQDSNANTPHAAVTRVPSARLTPRTPLSSRDTYSPFVTRQTTLPGVSKWKNMKTPTSNGSRPLLGRSFHKKPFSMLKRLMTEEKHISGNLF</sequence>
<dbReference type="Proteomes" id="UP000694388">
    <property type="component" value="Unplaced"/>
</dbReference>
<evidence type="ECO:0000256" key="1">
    <source>
        <dbReference type="ARBA" id="ARBA00006160"/>
    </source>
</evidence>
<organism evidence="3 4">
    <name type="scientific">Eptatretus burgeri</name>
    <name type="common">Inshore hagfish</name>
    <dbReference type="NCBI Taxonomy" id="7764"/>
    <lineage>
        <taxon>Eukaryota</taxon>
        <taxon>Metazoa</taxon>
        <taxon>Chordata</taxon>
        <taxon>Craniata</taxon>
        <taxon>Vertebrata</taxon>
        <taxon>Cyclostomata</taxon>
        <taxon>Myxini</taxon>
        <taxon>Myxiniformes</taxon>
        <taxon>Myxinidae</taxon>
        <taxon>Eptatretinae</taxon>
        <taxon>Eptatretus</taxon>
    </lineage>
</organism>
<evidence type="ECO:0000256" key="2">
    <source>
        <dbReference type="SAM" id="MobiDB-lite"/>
    </source>
</evidence>
<protein>
    <submittedName>
        <fullName evidence="3">Uncharacterized protein</fullName>
    </submittedName>
</protein>
<proteinExistence type="inferred from homology"/>
<dbReference type="Ensembl" id="ENSEBUT00000016818.1">
    <property type="protein sequence ID" value="ENSEBUP00000016242.1"/>
    <property type="gene ID" value="ENSEBUG00000010192.1"/>
</dbReference>
<dbReference type="Pfam" id="PF15719">
    <property type="entry name" value="Rmp24-like"/>
    <property type="match status" value="1"/>
</dbReference>
<feature type="compositionally biased region" description="Polar residues" evidence="2">
    <location>
        <begin position="171"/>
        <end position="190"/>
    </location>
</feature>
<feature type="region of interest" description="Disordered" evidence="2">
    <location>
        <begin position="136"/>
        <end position="212"/>
    </location>
</feature>